<accession>A0A516PW46</accession>
<keyword evidence="6" id="KW-1185">Reference proteome</keyword>
<dbReference type="InterPro" id="IPR028978">
    <property type="entry name" value="Chorismate_lyase_/UTRA_dom_sf"/>
</dbReference>
<protein>
    <submittedName>
        <fullName evidence="5">GntR family transcriptional regulator</fullName>
    </submittedName>
</protein>
<dbReference type="Proteomes" id="UP000319263">
    <property type="component" value="Chromosome"/>
</dbReference>
<evidence type="ECO:0000313" key="5">
    <source>
        <dbReference type="EMBL" id="QDP95380.1"/>
    </source>
</evidence>
<reference evidence="5 6" key="1">
    <citation type="submission" date="2019-07" db="EMBL/GenBank/DDBJ databases">
        <title>Microlunatus dokdonensis sp. nov. isolated from the rhizospheric soil of the wild plant Elymus tsukushiensis.</title>
        <authorList>
            <person name="Ghim S.-Y."/>
            <person name="Hwang Y.-J."/>
            <person name="Son J.-S."/>
            <person name="Shin J.-H."/>
        </authorList>
    </citation>
    <scope>NUCLEOTIDE SEQUENCE [LARGE SCALE GENOMIC DNA]</scope>
    <source>
        <strain evidence="5 6">KUDC0627</strain>
    </source>
</reference>
<dbReference type="Gene3D" id="3.40.1410.10">
    <property type="entry name" value="Chorismate lyase-like"/>
    <property type="match status" value="1"/>
</dbReference>
<dbReference type="GO" id="GO:0003700">
    <property type="term" value="F:DNA-binding transcription factor activity"/>
    <property type="evidence" value="ECO:0007669"/>
    <property type="project" value="InterPro"/>
</dbReference>
<dbReference type="Pfam" id="PF00392">
    <property type="entry name" value="GntR"/>
    <property type="match status" value="1"/>
</dbReference>
<organism evidence="5 6">
    <name type="scientific">Microlunatus elymi</name>
    <dbReference type="NCBI Taxonomy" id="2596828"/>
    <lineage>
        <taxon>Bacteria</taxon>
        <taxon>Bacillati</taxon>
        <taxon>Actinomycetota</taxon>
        <taxon>Actinomycetes</taxon>
        <taxon>Propionibacteriales</taxon>
        <taxon>Propionibacteriaceae</taxon>
        <taxon>Microlunatus</taxon>
    </lineage>
</organism>
<dbReference type="InterPro" id="IPR036388">
    <property type="entry name" value="WH-like_DNA-bd_sf"/>
</dbReference>
<dbReference type="CDD" id="cd07377">
    <property type="entry name" value="WHTH_GntR"/>
    <property type="match status" value="1"/>
</dbReference>
<evidence type="ECO:0000256" key="1">
    <source>
        <dbReference type="ARBA" id="ARBA00023015"/>
    </source>
</evidence>
<keyword evidence="2" id="KW-0238">DNA-binding</keyword>
<sequence>MPEKDVEATLPKHQRIRQEMAAQIRSLEPHSLLPTERELAKSQGVSRATIRLALDALREAGLVYRVQGAGTFVAGPTISKTLALSSFSEDMEIRGMVPSSRLLSADETPAGPELAEQLGIETDDLVIRLTRVRLADDEPICLETAHLPSARVPGLLDRDLGGSLYEVMQGIYHLKVVRAEQVVRAMVLDVGDASLLGTPPGAPALRMHRIGLDDRDRPVESTTSIYRADRYDLRLAVRRAE</sequence>
<dbReference type="PROSITE" id="PS50949">
    <property type="entry name" value="HTH_GNTR"/>
    <property type="match status" value="1"/>
</dbReference>
<dbReference type="GO" id="GO:0045892">
    <property type="term" value="P:negative regulation of DNA-templated transcription"/>
    <property type="evidence" value="ECO:0007669"/>
    <property type="project" value="TreeGrafter"/>
</dbReference>
<evidence type="ECO:0000256" key="3">
    <source>
        <dbReference type="ARBA" id="ARBA00023163"/>
    </source>
</evidence>
<dbReference type="PRINTS" id="PR00035">
    <property type="entry name" value="HTHGNTR"/>
</dbReference>
<name>A0A516PW46_9ACTN</name>
<dbReference type="InterPro" id="IPR050679">
    <property type="entry name" value="Bact_HTH_transcr_reg"/>
</dbReference>
<dbReference type="InterPro" id="IPR036390">
    <property type="entry name" value="WH_DNA-bd_sf"/>
</dbReference>
<feature type="domain" description="HTH gntR-type" evidence="4">
    <location>
        <begin position="10"/>
        <end position="76"/>
    </location>
</feature>
<keyword evidence="3" id="KW-0804">Transcription</keyword>
<keyword evidence="1" id="KW-0805">Transcription regulation</keyword>
<dbReference type="InterPro" id="IPR011663">
    <property type="entry name" value="UTRA"/>
</dbReference>
<dbReference type="SMART" id="SM00866">
    <property type="entry name" value="UTRA"/>
    <property type="match status" value="1"/>
</dbReference>
<dbReference type="PANTHER" id="PTHR44846:SF1">
    <property type="entry name" value="MANNOSYL-D-GLYCERATE TRANSPORT_METABOLISM SYSTEM REPRESSOR MNGR-RELATED"/>
    <property type="match status" value="1"/>
</dbReference>
<dbReference type="OrthoDB" id="8584262at2"/>
<dbReference type="GO" id="GO:0003677">
    <property type="term" value="F:DNA binding"/>
    <property type="evidence" value="ECO:0007669"/>
    <property type="project" value="UniProtKB-KW"/>
</dbReference>
<dbReference type="EMBL" id="CP041692">
    <property type="protein sequence ID" value="QDP95380.1"/>
    <property type="molecule type" value="Genomic_DNA"/>
</dbReference>
<dbReference type="SMART" id="SM00345">
    <property type="entry name" value="HTH_GNTR"/>
    <property type="match status" value="1"/>
</dbReference>
<dbReference type="SUPFAM" id="SSF46785">
    <property type="entry name" value="Winged helix' DNA-binding domain"/>
    <property type="match status" value="1"/>
</dbReference>
<evidence type="ECO:0000256" key="2">
    <source>
        <dbReference type="ARBA" id="ARBA00023125"/>
    </source>
</evidence>
<proteinExistence type="predicted"/>
<dbReference type="KEGG" id="mik:FOE78_05135"/>
<dbReference type="SUPFAM" id="SSF64288">
    <property type="entry name" value="Chorismate lyase-like"/>
    <property type="match status" value="1"/>
</dbReference>
<evidence type="ECO:0000313" key="6">
    <source>
        <dbReference type="Proteomes" id="UP000319263"/>
    </source>
</evidence>
<dbReference type="Pfam" id="PF07702">
    <property type="entry name" value="UTRA"/>
    <property type="match status" value="1"/>
</dbReference>
<dbReference type="RefSeq" id="WP_143985353.1">
    <property type="nucleotide sequence ID" value="NZ_CP041692.1"/>
</dbReference>
<dbReference type="PANTHER" id="PTHR44846">
    <property type="entry name" value="MANNOSYL-D-GLYCERATE TRANSPORT/METABOLISM SYSTEM REPRESSOR MNGR-RELATED"/>
    <property type="match status" value="1"/>
</dbReference>
<dbReference type="Gene3D" id="1.10.10.10">
    <property type="entry name" value="Winged helix-like DNA-binding domain superfamily/Winged helix DNA-binding domain"/>
    <property type="match status" value="1"/>
</dbReference>
<dbReference type="AlphaFoldDB" id="A0A516PW46"/>
<gene>
    <name evidence="5" type="ORF">FOE78_05135</name>
</gene>
<evidence type="ECO:0000259" key="4">
    <source>
        <dbReference type="PROSITE" id="PS50949"/>
    </source>
</evidence>
<dbReference type="InterPro" id="IPR000524">
    <property type="entry name" value="Tscrpt_reg_HTH_GntR"/>
</dbReference>